<evidence type="ECO:0000256" key="1">
    <source>
        <dbReference type="SAM" id="Phobius"/>
    </source>
</evidence>
<keyword evidence="1" id="KW-1133">Transmembrane helix</keyword>
<keyword evidence="1" id="KW-0812">Transmembrane</keyword>
<dbReference type="Proteomes" id="UP000770785">
    <property type="component" value="Unassembled WGS sequence"/>
</dbReference>
<dbReference type="GO" id="GO:0003677">
    <property type="term" value="F:DNA binding"/>
    <property type="evidence" value="ECO:0007669"/>
    <property type="project" value="UniProtKB-KW"/>
</dbReference>
<sequence>MNPQKAGPIALILLGTFMLFITSMLGMHDPIFYKVAVMMSGMGVFSLVAANASLTDPSGVHGGRDTQSVIHDLDLLRLFERQPGGLLSKEMVVRKTGLTPLEAGVRLNTLNIGGLLRAGSNPGGARRFFELSAPLEAAPELRLSGEAYLTIEDLQEIFIAYDYKVSPHKLMVTTGLTWELLSREMKHFREQGIIDVVYIKRPGDSYKQYVLMEAYQRIDTLDLTSRDQINADVKQVLYDEDFLV</sequence>
<keyword evidence="1" id="KW-0472">Membrane</keyword>
<comment type="caution">
    <text evidence="2">The sequence shown here is derived from an EMBL/GenBank/DDBJ whole genome shotgun (WGS) entry which is preliminary data.</text>
</comment>
<organism evidence="2 3">
    <name type="scientific">Neolewinella antarctica</name>
    <dbReference type="NCBI Taxonomy" id="442734"/>
    <lineage>
        <taxon>Bacteria</taxon>
        <taxon>Pseudomonadati</taxon>
        <taxon>Bacteroidota</taxon>
        <taxon>Saprospiria</taxon>
        <taxon>Saprospirales</taxon>
        <taxon>Lewinellaceae</taxon>
        <taxon>Neolewinella</taxon>
    </lineage>
</organism>
<gene>
    <name evidence="2" type="ORF">GGR27_003264</name>
</gene>
<reference evidence="2 3" key="1">
    <citation type="submission" date="2020-03" db="EMBL/GenBank/DDBJ databases">
        <title>Genomic Encyclopedia of Type Strains, Phase IV (KMG-IV): sequencing the most valuable type-strain genomes for metagenomic binning, comparative biology and taxonomic classification.</title>
        <authorList>
            <person name="Goeker M."/>
        </authorList>
    </citation>
    <scope>NUCLEOTIDE SEQUENCE [LARGE SCALE GENOMIC DNA]</scope>
    <source>
        <strain evidence="2 3">DSM 105096</strain>
    </source>
</reference>
<keyword evidence="3" id="KW-1185">Reference proteome</keyword>
<evidence type="ECO:0000313" key="2">
    <source>
        <dbReference type="EMBL" id="NJC27746.1"/>
    </source>
</evidence>
<evidence type="ECO:0000313" key="3">
    <source>
        <dbReference type="Proteomes" id="UP000770785"/>
    </source>
</evidence>
<accession>A0ABX0XEJ5</accession>
<dbReference type="EMBL" id="JAATJH010000006">
    <property type="protein sequence ID" value="NJC27746.1"/>
    <property type="molecule type" value="Genomic_DNA"/>
</dbReference>
<proteinExistence type="predicted"/>
<keyword evidence="2" id="KW-0238">DNA-binding</keyword>
<dbReference type="RefSeq" id="WP_168039142.1">
    <property type="nucleotide sequence ID" value="NZ_JAATJH010000006.1"/>
</dbReference>
<feature type="transmembrane region" description="Helical" evidence="1">
    <location>
        <begin position="7"/>
        <end position="25"/>
    </location>
</feature>
<name>A0ABX0XEJ5_9BACT</name>
<protein>
    <submittedName>
        <fullName evidence="2">DNA-binding transcriptional ArsR family regulator</fullName>
    </submittedName>
</protein>